<keyword evidence="13" id="KW-1185">Reference proteome</keyword>
<dbReference type="PANTHER" id="PTHR30616:SF2">
    <property type="entry name" value="PURINE NUCLEOSIDE PHOSPHORYLASE LACC1"/>
    <property type="match status" value="1"/>
</dbReference>
<dbReference type="EMBL" id="JAUSTN010000007">
    <property type="protein sequence ID" value="MDQ0275483.1"/>
    <property type="molecule type" value="Genomic_DNA"/>
</dbReference>
<evidence type="ECO:0000313" key="13">
    <source>
        <dbReference type="Proteomes" id="UP001236559"/>
    </source>
</evidence>
<dbReference type="Pfam" id="PF02578">
    <property type="entry name" value="Cu-oxidase_4"/>
    <property type="match status" value="1"/>
</dbReference>
<dbReference type="Proteomes" id="UP001236559">
    <property type="component" value="Unassembled WGS sequence"/>
</dbReference>
<reference evidence="12 13" key="1">
    <citation type="submission" date="2023-07" db="EMBL/GenBank/DDBJ databases">
        <title>Genomic Encyclopedia of Type Strains, Phase IV (KMG-IV): sequencing the most valuable type-strain genomes for metagenomic binning, comparative biology and taxonomic classification.</title>
        <authorList>
            <person name="Goeker M."/>
        </authorList>
    </citation>
    <scope>NUCLEOTIDE SEQUENCE [LARGE SCALE GENOMIC DNA]</scope>
    <source>
        <strain evidence="12 13">DSM 22616</strain>
    </source>
</reference>
<evidence type="ECO:0000256" key="9">
    <source>
        <dbReference type="ARBA" id="ARBA00048968"/>
    </source>
</evidence>
<comment type="function">
    <text evidence="2">Purine nucleoside enzyme that catalyzes the phosphorolysis of adenosine and inosine nucleosides, yielding D-ribose 1-phosphate and the respective free bases, adenine and hypoxanthine. Also catalyzes the phosphorolysis of S-methyl-5'-thioadenosine into adenine and S-methyl-5-thio-alpha-D-ribose 1-phosphate. Also has adenosine deaminase activity.</text>
</comment>
<comment type="caution">
    <text evidence="12">The sequence shown here is derived from an EMBL/GenBank/DDBJ whole genome shotgun (WGS) entry which is preliminary data.</text>
</comment>
<sequence>MKSLLLKEIYNRIYLKPYDFRYAKVGDKVKNYIEENLKKDNVEPKEIYSSYQCHSTNISIVERDKAENFIYGKIFLNSDGMITSSKNVGLFIKFADCTPLVLYERENHILGIVHSGWRGTSKKIGESLIEKILELGGKRENILAYIGPSIDSKNYEVGKDVYDAFDSFNTYKNFKKSDIFISKDNKNEKFLLNMKKANKIILENNGIKNIEVSKEITFDNINLHSARRDGKNYGLNGMMVMMR</sequence>
<keyword evidence="5" id="KW-0479">Metal-binding</keyword>
<dbReference type="InterPro" id="IPR038371">
    <property type="entry name" value="Cu_polyphenol_OxRdtase_sf"/>
</dbReference>
<evidence type="ECO:0000256" key="2">
    <source>
        <dbReference type="ARBA" id="ARBA00003215"/>
    </source>
</evidence>
<gene>
    <name evidence="12" type="ORF">J2S72_001510</name>
</gene>
<evidence type="ECO:0000256" key="5">
    <source>
        <dbReference type="ARBA" id="ARBA00022723"/>
    </source>
</evidence>
<evidence type="ECO:0000256" key="10">
    <source>
        <dbReference type="ARBA" id="ARBA00049893"/>
    </source>
</evidence>
<protein>
    <recommendedName>
        <fullName evidence="11">Purine nucleoside phosphorylase</fullName>
    </recommendedName>
</protein>
<evidence type="ECO:0000313" key="12">
    <source>
        <dbReference type="EMBL" id="MDQ0275483.1"/>
    </source>
</evidence>
<comment type="similarity">
    <text evidence="3 11">Belongs to the purine nucleoside phosphorylase YfiH/LACC1 family.</text>
</comment>
<evidence type="ECO:0000256" key="4">
    <source>
        <dbReference type="ARBA" id="ARBA00022679"/>
    </source>
</evidence>
<evidence type="ECO:0000256" key="1">
    <source>
        <dbReference type="ARBA" id="ARBA00000553"/>
    </source>
</evidence>
<dbReference type="RefSeq" id="WP_023055907.1">
    <property type="nucleotide sequence ID" value="NZ_JAUSTN010000007.1"/>
</dbReference>
<comment type="catalytic activity">
    <reaction evidence="9">
        <text>adenosine + phosphate = alpha-D-ribose 1-phosphate + adenine</text>
        <dbReference type="Rhea" id="RHEA:27642"/>
        <dbReference type="ChEBI" id="CHEBI:16335"/>
        <dbReference type="ChEBI" id="CHEBI:16708"/>
        <dbReference type="ChEBI" id="CHEBI:43474"/>
        <dbReference type="ChEBI" id="CHEBI:57720"/>
        <dbReference type="EC" id="2.4.2.1"/>
    </reaction>
    <physiologicalReaction direction="left-to-right" evidence="9">
        <dbReference type="Rhea" id="RHEA:27643"/>
    </physiologicalReaction>
</comment>
<dbReference type="Gene3D" id="3.60.140.10">
    <property type="entry name" value="CNF1/YfiH-like putative cysteine hydrolases"/>
    <property type="match status" value="1"/>
</dbReference>
<keyword evidence="7" id="KW-0862">Zinc</keyword>
<evidence type="ECO:0000256" key="6">
    <source>
        <dbReference type="ARBA" id="ARBA00022801"/>
    </source>
</evidence>
<evidence type="ECO:0000256" key="11">
    <source>
        <dbReference type="RuleBase" id="RU361274"/>
    </source>
</evidence>
<dbReference type="SUPFAM" id="SSF64438">
    <property type="entry name" value="CNF1/YfiH-like putative cysteine hydrolases"/>
    <property type="match status" value="1"/>
</dbReference>
<comment type="catalytic activity">
    <reaction evidence="1">
        <text>inosine + phosphate = alpha-D-ribose 1-phosphate + hypoxanthine</text>
        <dbReference type="Rhea" id="RHEA:27646"/>
        <dbReference type="ChEBI" id="CHEBI:17368"/>
        <dbReference type="ChEBI" id="CHEBI:17596"/>
        <dbReference type="ChEBI" id="CHEBI:43474"/>
        <dbReference type="ChEBI" id="CHEBI:57720"/>
        <dbReference type="EC" id="2.4.2.1"/>
    </reaction>
    <physiologicalReaction direction="left-to-right" evidence="1">
        <dbReference type="Rhea" id="RHEA:27647"/>
    </physiologicalReaction>
</comment>
<dbReference type="NCBIfam" id="TIGR00726">
    <property type="entry name" value="peptidoglycan editing factor PgeF"/>
    <property type="match status" value="1"/>
</dbReference>
<dbReference type="PANTHER" id="PTHR30616">
    <property type="entry name" value="UNCHARACTERIZED PROTEIN YFIH"/>
    <property type="match status" value="1"/>
</dbReference>
<keyword evidence="6" id="KW-0378">Hydrolase</keyword>
<keyword evidence="4" id="KW-0808">Transferase</keyword>
<evidence type="ECO:0000256" key="8">
    <source>
        <dbReference type="ARBA" id="ARBA00047989"/>
    </source>
</evidence>
<dbReference type="CDD" id="cd16833">
    <property type="entry name" value="YfiH"/>
    <property type="match status" value="1"/>
</dbReference>
<organism evidence="12 13">
    <name type="scientific">Peptoniphilus koenoeneniae</name>
    <dbReference type="NCBI Taxonomy" id="507751"/>
    <lineage>
        <taxon>Bacteria</taxon>
        <taxon>Bacillati</taxon>
        <taxon>Bacillota</taxon>
        <taxon>Tissierellia</taxon>
        <taxon>Tissierellales</taxon>
        <taxon>Peptoniphilaceae</taxon>
        <taxon>Peptoniphilus</taxon>
    </lineage>
</organism>
<comment type="catalytic activity">
    <reaction evidence="8">
        <text>adenosine + H2O + H(+) = inosine + NH4(+)</text>
        <dbReference type="Rhea" id="RHEA:24408"/>
        <dbReference type="ChEBI" id="CHEBI:15377"/>
        <dbReference type="ChEBI" id="CHEBI:15378"/>
        <dbReference type="ChEBI" id="CHEBI:16335"/>
        <dbReference type="ChEBI" id="CHEBI:17596"/>
        <dbReference type="ChEBI" id="CHEBI:28938"/>
        <dbReference type="EC" id="3.5.4.4"/>
    </reaction>
    <physiologicalReaction direction="left-to-right" evidence="8">
        <dbReference type="Rhea" id="RHEA:24409"/>
    </physiologicalReaction>
</comment>
<name>A0ABU0AW83_9FIRM</name>
<dbReference type="InterPro" id="IPR003730">
    <property type="entry name" value="Cu_polyphenol_OxRdtase"/>
</dbReference>
<proteinExistence type="inferred from homology"/>
<accession>A0ABU0AW83</accession>
<comment type="catalytic activity">
    <reaction evidence="10">
        <text>S-methyl-5'-thioadenosine + phosphate = 5-(methylsulfanyl)-alpha-D-ribose 1-phosphate + adenine</text>
        <dbReference type="Rhea" id="RHEA:11852"/>
        <dbReference type="ChEBI" id="CHEBI:16708"/>
        <dbReference type="ChEBI" id="CHEBI:17509"/>
        <dbReference type="ChEBI" id="CHEBI:43474"/>
        <dbReference type="ChEBI" id="CHEBI:58533"/>
        <dbReference type="EC" id="2.4.2.28"/>
    </reaction>
    <physiologicalReaction direction="left-to-right" evidence="10">
        <dbReference type="Rhea" id="RHEA:11853"/>
    </physiologicalReaction>
</comment>
<dbReference type="InterPro" id="IPR011324">
    <property type="entry name" value="Cytotoxic_necrot_fac-like_cat"/>
</dbReference>
<evidence type="ECO:0000256" key="3">
    <source>
        <dbReference type="ARBA" id="ARBA00007353"/>
    </source>
</evidence>
<evidence type="ECO:0000256" key="7">
    <source>
        <dbReference type="ARBA" id="ARBA00022833"/>
    </source>
</evidence>